<dbReference type="InterPro" id="IPR043128">
    <property type="entry name" value="Rev_trsase/Diguanyl_cyclase"/>
</dbReference>
<proteinExistence type="predicted"/>
<keyword evidence="3" id="KW-1185">Reference proteome</keyword>
<accession>A0ABQ5FXA4</accession>
<dbReference type="Proteomes" id="UP001151760">
    <property type="component" value="Unassembled WGS sequence"/>
</dbReference>
<feature type="coiled-coil region" evidence="1">
    <location>
        <begin position="278"/>
        <end position="305"/>
    </location>
</feature>
<reference evidence="2" key="2">
    <citation type="submission" date="2022-01" db="EMBL/GenBank/DDBJ databases">
        <authorList>
            <person name="Yamashiro T."/>
            <person name="Shiraishi A."/>
            <person name="Satake H."/>
            <person name="Nakayama K."/>
        </authorList>
    </citation>
    <scope>NUCLEOTIDE SEQUENCE</scope>
</reference>
<evidence type="ECO:0008006" key="4">
    <source>
        <dbReference type="Google" id="ProtNLM"/>
    </source>
</evidence>
<dbReference type="Gene3D" id="3.10.10.10">
    <property type="entry name" value="HIV Type 1 Reverse Transcriptase, subunit A, domain 1"/>
    <property type="match status" value="1"/>
</dbReference>
<keyword evidence="1" id="KW-0175">Coiled coil</keyword>
<dbReference type="SUPFAM" id="SSF56672">
    <property type="entry name" value="DNA/RNA polymerases"/>
    <property type="match status" value="2"/>
</dbReference>
<protein>
    <recommendedName>
        <fullName evidence="4">Reverse transcriptase domain-containing protein</fullName>
    </recommendedName>
</protein>
<evidence type="ECO:0000313" key="3">
    <source>
        <dbReference type="Proteomes" id="UP001151760"/>
    </source>
</evidence>
<dbReference type="PANTHER" id="PTHR48475">
    <property type="entry name" value="RIBONUCLEASE H"/>
    <property type="match status" value="1"/>
</dbReference>
<evidence type="ECO:0000313" key="2">
    <source>
        <dbReference type="EMBL" id="GJT67982.1"/>
    </source>
</evidence>
<dbReference type="Gene3D" id="3.30.70.270">
    <property type="match status" value="1"/>
</dbReference>
<dbReference type="EMBL" id="BQNB010017857">
    <property type="protein sequence ID" value="GJT67982.1"/>
    <property type="molecule type" value="Genomic_DNA"/>
</dbReference>
<organism evidence="2 3">
    <name type="scientific">Tanacetum coccineum</name>
    <dbReference type="NCBI Taxonomy" id="301880"/>
    <lineage>
        <taxon>Eukaryota</taxon>
        <taxon>Viridiplantae</taxon>
        <taxon>Streptophyta</taxon>
        <taxon>Embryophyta</taxon>
        <taxon>Tracheophyta</taxon>
        <taxon>Spermatophyta</taxon>
        <taxon>Magnoliopsida</taxon>
        <taxon>eudicotyledons</taxon>
        <taxon>Gunneridae</taxon>
        <taxon>Pentapetalae</taxon>
        <taxon>asterids</taxon>
        <taxon>campanulids</taxon>
        <taxon>Asterales</taxon>
        <taxon>Asteraceae</taxon>
        <taxon>Asteroideae</taxon>
        <taxon>Anthemideae</taxon>
        <taxon>Anthemidinae</taxon>
        <taxon>Tanacetum</taxon>
    </lineage>
</organism>
<sequence>MTGVPRSIAEHRLNIREGYLPVRQKKRGQAPERAKAIQTEVQKLVEAGIMRKVYYHDYLSNPVMVKKHDGSWRISGRDVPGEVQSLNGKLAGLNRFLSKSAEKSLPLFKTLKKCIKKSDFYWTPEAEQAFKKLKQHISKLPMLVAPKLKEELIMYLFASYGVISEVRRWPDTNKPRGNRVYLRVKIGVCHVQVSVDSKLVENQVLGTYDAKEENMIKYLERVKTLALVLEAMAKPLTPITTPWPFYKWGIDIAGPFLEGPGKAVIPAEIGMPTYRTAVMDAVHNNEELRLNLDLLEERRDGAAIREAKAKLNMKKYYNAKVRGVTFRPGDFVYRSNDASHTIDGGKLGPKW</sequence>
<dbReference type="PANTHER" id="PTHR48475:SF2">
    <property type="entry name" value="RIBONUCLEASE H"/>
    <property type="match status" value="1"/>
</dbReference>
<gene>
    <name evidence="2" type="ORF">Tco_1019462</name>
</gene>
<name>A0ABQ5FXA4_9ASTR</name>
<evidence type="ECO:0000256" key="1">
    <source>
        <dbReference type="SAM" id="Coils"/>
    </source>
</evidence>
<reference evidence="2" key="1">
    <citation type="journal article" date="2022" name="Int. J. Mol. Sci.">
        <title>Draft Genome of Tanacetum Coccineum: Genomic Comparison of Closely Related Tanacetum-Family Plants.</title>
        <authorList>
            <person name="Yamashiro T."/>
            <person name="Shiraishi A."/>
            <person name="Nakayama K."/>
            <person name="Satake H."/>
        </authorList>
    </citation>
    <scope>NUCLEOTIDE SEQUENCE</scope>
</reference>
<dbReference type="InterPro" id="IPR043502">
    <property type="entry name" value="DNA/RNA_pol_sf"/>
</dbReference>
<comment type="caution">
    <text evidence="2">The sequence shown here is derived from an EMBL/GenBank/DDBJ whole genome shotgun (WGS) entry which is preliminary data.</text>
</comment>